<proteinExistence type="predicted"/>
<dbReference type="InterPro" id="IPR040874">
    <property type="entry name" value="DUF5551"/>
</dbReference>
<dbReference type="AlphaFoldDB" id="A0A4W2CJ80"/>
<evidence type="ECO:0000313" key="2">
    <source>
        <dbReference type="Proteomes" id="UP000314981"/>
    </source>
</evidence>
<organism evidence="1 2">
    <name type="scientific">Bos indicus x Bos taurus</name>
    <name type="common">Hybrid cattle</name>
    <dbReference type="NCBI Taxonomy" id="30522"/>
    <lineage>
        <taxon>Eukaryota</taxon>
        <taxon>Metazoa</taxon>
        <taxon>Chordata</taxon>
        <taxon>Craniata</taxon>
        <taxon>Vertebrata</taxon>
        <taxon>Euteleostomi</taxon>
        <taxon>Mammalia</taxon>
        <taxon>Eutheria</taxon>
        <taxon>Laurasiatheria</taxon>
        <taxon>Artiodactyla</taxon>
        <taxon>Ruminantia</taxon>
        <taxon>Pecora</taxon>
        <taxon>Bovidae</taxon>
        <taxon>Bovinae</taxon>
        <taxon>Bos</taxon>
    </lineage>
</organism>
<keyword evidence="2" id="KW-1185">Reference proteome</keyword>
<accession>A0A4W2CJ80</accession>
<name>A0A4W2CJ80_BOBOX</name>
<dbReference type="Ensembl" id="ENSBIXT00000021642.1">
    <property type="protein sequence ID" value="ENSBIXP00000011985.1"/>
    <property type="gene ID" value="ENSBIXG00000002821.1"/>
</dbReference>
<reference evidence="1" key="2">
    <citation type="submission" date="2025-08" db="UniProtKB">
        <authorList>
            <consortium name="Ensembl"/>
        </authorList>
    </citation>
    <scope>IDENTIFICATION</scope>
</reference>
<dbReference type="OMA" id="ISEYVGC"/>
<reference evidence="1" key="3">
    <citation type="submission" date="2025-09" db="UniProtKB">
        <authorList>
            <consortium name="Ensembl"/>
        </authorList>
    </citation>
    <scope>IDENTIFICATION</scope>
</reference>
<sequence>MNKSGRRCYFSKSPASDISEYVGCPLAHLGQSVCVLQISEFFFVSDIHIPDVNQQEEGIAALHVALVRQNGEIRGA</sequence>
<protein>
    <submittedName>
        <fullName evidence="1">Uncharacterized protein</fullName>
    </submittedName>
</protein>
<reference evidence="1 2" key="1">
    <citation type="submission" date="2018-11" db="EMBL/GenBank/DDBJ databases">
        <title>Haplotype-resolved cattle genomes.</title>
        <authorList>
            <person name="Low W.Y."/>
            <person name="Tearle R."/>
            <person name="Bickhart D.M."/>
            <person name="Rosen B.D."/>
            <person name="Koren S."/>
            <person name="Rhie A."/>
            <person name="Hiendleder S."/>
            <person name="Phillippy A.M."/>
            <person name="Smith T.P.L."/>
            <person name="Williams J.L."/>
        </authorList>
    </citation>
    <scope>NUCLEOTIDE SEQUENCE [LARGE SCALE GENOMIC DNA]</scope>
</reference>
<evidence type="ECO:0000313" key="1">
    <source>
        <dbReference type="Ensembl" id="ENSBIXP00000011985.1"/>
    </source>
</evidence>
<dbReference type="Proteomes" id="UP000314981">
    <property type="component" value="Chromosome 13"/>
</dbReference>
<dbReference type="Pfam" id="PF17705">
    <property type="entry name" value="DUF5551"/>
    <property type="match status" value="1"/>
</dbReference>